<evidence type="ECO:0000256" key="3">
    <source>
        <dbReference type="ARBA" id="ARBA00022692"/>
    </source>
</evidence>
<dbReference type="GO" id="GO:0015171">
    <property type="term" value="F:amino acid transmembrane transporter activity"/>
    <property type="evidence" value="ECO:0007669"/>
    <property type="project" value="TreeGrafter"/>
</dbReference>
<evidence type="ECO:0000256" key="4">
    <source>
        <dbReference type="ARBA" id="ARBA00022989"/>
    </source>
</evidence>
<evidence type="ECO:0000256" key="6">
    <source>
        <dbReference type="SAM" id="Phobius"/>
    </source>
</evidence>
<dbReference type="STRING" id="560819.SAMN05428998_105167"/>
<dbReference type="PANTHER" id="PTHR30086:SF20">
    <property type="entry name" value="ARGININE EXPORTER PROTEIN ARGO-RELATED"/>
    <property type="match status" value="1"/>
</dbReference>
<dbReference type="RefSeq" id="WP_200808448.1">
    <property type="nucleotide sequence ID" value="NZ_FWZX01000005.1"/>
</dbReference>
<keyword evidence="2" id="KW-1003">Cell membrane</keyword>
<protein>
    <submittedName>
        <fullName evidence="7">Threonine/homoserine/homoserine lactone efflux protein</fullName>
    </submittedName>
</protein>
<dbReference type="AlphaFoldDB" id="A0A1Y6BJG3"/>
<dbReference type="InterPro" id="IPR001123">
    <property type="entry name" value="LeuE-type"/>
</dbReference>
<proteinExistence type="predicted"/>
<evidence type="ECO:0000313" key="7">
    <source>
        <dbReference type="EMBL" id="SMF13489.1"/>
    </source>
</evidence>
<evidence type="ECO:0000256" key="2">
    <source>
        <dbReference type="ARBA" id="ARBA00022475"/>
    </source>
</evidence>
<evidence type="ECO:0000256" key="1">
    <source>
        <dbReference type="ARBA" id="ARBA00004651"/>
    </source>
</evidence>
<keyword evidence="3 6" id="KW-0812">Transmembrane</keyword>
<dbReference type="EMBL" id="FWZX01000005">
    <property type="protein sequence ID" value="SMF13489.1"/>
    <property type="molecule type" value="Genomic_DNA"/>
</dbReference>
<keyword evidence="4 6" id="KW-1133">Transmembrane helix</keyword>
<feature type="transmembrane region" description="Helical" evidence="6">
    <location>
        <begin position="77"/>
        <end position="94"/>
    </location>
</feature>
<reference evidence="7 8" key="1">
    <citation type="submission" date="2017-04" db="EMBL/GenBank/DDBJ databases">
        <authorList>
            <person name="Afonso C.L."/>
            <person name="Miller P.J."/>
            <person name="Scott M.A."/>
            <person name="Spackman E."/>
            <person name="Goraichik I."/>
            <person name="Dimitrov K.M."/>
            <person name="Suarez D.L."/>
            <person name="Swayne D.E."/>
        </authorList>
    </citation>
    <scope>NUCLEOTIDE SEQUENCE [LARGE SCALE GENOMIC DNA]</scope>
    <source>
        <strain evidence="7 8">USBA 355</strain>
    </source>
</reference>
<evidence type="ECO:0000256" key="5">
    <source>
        <dbReference type="ARBA" id="ARBA00023136"/>
    </source>
</evidence>
<accession>A0A1Y6BJG3</accession>
<comment type="subcellular location">
    <subcellularLocation>
        <location evidence="1">Cell membrane</location>
        <topology evidence="1">Multi-pass membrane protein</topology>
    </subcellularLocation>
</comment>
<dbReference type="Pfam" id="PF01810">
    <property type="entry name" value="LysE"/>
    <property type="match status" value="1"/>
</dbReference>
<dbReference type="PIRSF" id="PIRSF006324">
    <property type="entry name" value="LeuE"/>
    <property type="match status" value="1"/>
</dbReference>
<name>A0A1Y6BJG3_9PROT</name>
<organism evidence="7 8">
    <name type="scientific">Tistlia consotensis USBA 355</name>
    <dbReference type="NCBI Taxonomy" id="560819"/>
    <lineage>
        <taxon>Bacteria</taxon>
        <taxon>Pseudomonadati</taxon>
        <taxon>Pseudomonadota</taxon>
        <taxon>Alphaproteobacteria</taxon>
        <taxon>Rhodospirillales</taxon>
        <taxon>Rhodovibrionaceae</taxon>
        <taxon>Tistlia</taxon>
    </lineage>
</organism>
<dbReference type="GO" id="GO:0005886">
    <property type="term" value="C:plasma membrane"/>
    <property type="evidence" value="ECO:0007669"/>
    <property type="project" value="UniProtKB-SubCell"/>
</dbReference>
<keyword evidence="5 6" id="KW-0472">Membrane</keyword>
<keyword evidence="8" id="KW-1185">Reference proteome</keyword>
<dbReference type="PANTHER" id="PTHR30086">
    <property type="entry name" value="ARGININE EXPORTER PROTEIN ARGO"/>
    <property type="match status" value="1"/>
</dbReference>
<dbReference type="Proteomes" id="UP000192917">
    <property type="component" value="Unassembled WGS sequence"/>
</dbReference>
<feature type="transmembrane region" description="Helical" evidence="6">
    <location>
        <begin position="52"/>
        <end position="70"/>
    </location>
</feature>
<gene>
    <name evidence="7" type="ORF">SAMN05428998_105167</name>
</gene>
<evidence type="ECO:0000313" key="8">
    <source>
        <dbReference type="Proteomes" id="UP000192917"/>
    </source>
</evidence>
<feature type="transmembrane region" description="Helical" evidence="6">
    <location>
        <begin position="161"/>
        <end position="186"/>
    </location>
</feature>
<sequence>MIEQLSGPLTAFLGIAALVIVTPGPDTAVTIRNTLAGGRAGGLATALGVSTGQSVWALATSAGIAALLVASEPLFLAVKYAGAAYLVLLGLQALREAWRPSAGVGGQAAEGGRAARLPARAAFRQGVVSDLGNPKMAAFFTSLLPQFAPAGPGGPARFEDLAALGLLFALMTLLWLAAYTLAVARVGDLLRRPPVRRLLEGATGAVLIGLGLRIATERP</sequence>